<dbReference type="InterPro" id="IPR050927">
    <property type="entry name" value="TRPM"/>
</dbReference>
<feature type="transmembrane region" description="Helical" evidence="9">
    <location>
        <begin position="955"/>
        <end position="974"/>
    </location>
</feature>
<evidence type="ECO:0000256" key="6">
    <source>
        <dbReference type="ARBA" id="ARBA00023136"/>
    </source>
</evidence>
<evidence type="ECO:0000256" key="8">
    <source>
        <dbReference type="SAM" id="MobiDB-lite"/>
    </source>
</evidence>
<evidence type="ECO:0000256" key="9">
    <source>
        <dbReference type="SAM" id="Phobius"/>
    </source>
</evidence>
<keyword evidence="2" id="KW-0813">Transport</keyword>
<comment type="subcellular location">
    <subcellularLocation>
        <location evidence="1">Membrane</location>
        <topology evidence="1">Multi-pass membrane protein</topology>
    </subcellularLocation>
</comment>
<dbReference type="Proteomes" id="UP001152320">
    <property type="component" value="Chromosome 14"/>
</dbReference>
<keyword evidence="7" id="KW-0407">Ion channel</keyword>
<evidence type="ECO:0000259" key="12">
    <source>
        <dbReference type="Pfam" id="PF25508"/>
    </source>
</evidence>
<evidence type="ECO:0000256" key="3">
    <source>
        <dbReference type="ARBA" id="ARBA00022692"/>
    </source>
</evidence>
<proteinExistence type="predicted"/>
<keyword evidence="4 9" id="KW-1133">Transmembrane helix</keyword>
<feature type="transmembrane region" description="Helical" evidence="9">
    <location>
        <begin position="819"/>
        <end position="838"/>
    </location>
</feature>
<keyword evidence="5" id="KW-0406">Ion transport</keyword>
<evidence type="ECO:0000259" key="10">
    <source>
        <dbReference type="Pfam" id="PF00520"/>
    </source>
</evidence>
<dbReference type="AlphaFoldDB" id="A0A9Q1H1U4"/>
<dbReference type="GO" id="GO:0005886">
    <property type="term" value="C:plasma membrane"/>
    <property type="evidence" value="ECO:0007669"/>
    <property type="project" value="TreeGrafter"/>
</dbReference>
<comment type="caution">
    <text evidence="13">The sequence shown here is derived from an EMBL/GenBank/DDBJ whole genome shotgun (WGS) entry which is preliminary data.</text>
</comment>
<evidence type="ECO:0000259" key="11">
    <source>
        <dbReference type="Pfam" id="PF18139"/>
    </source>
</evidence>
<evidence type="ECO:0000256" key="7">
    <source>
        <dbReference type="ARBA" id="ARBA00023303"/>
    </source>
</evidence>
<feature type="region of interest" description="Disordered" evidence="8">
    <location>
        <begin position="1207"/>
        <end position="1239"/>
    </location>
</feature>
<feature type="transmembrane region" description="Helical" evidence="9">
    <location>
        <begin position="890"/>
        <end position="910"/>
    </location>
</feature>
<evidence type="ECO:0000256" key="4">
    <source>
        <dbReference type="ARBA" id="ARBA00022989"/>
    </source>
</evidence>
<feature type="compositionally biased region" description="Polar residues" evidence="8">
    <location>
        <begin position="1212"/>
        <end position="1234"/>
    </location>
</feature>
<dbReference type="EMBL" id="JAIZAY010000014">
    <property type="protein sequence ID" value="KAJ8028966.1"/>
    <property type="molecule type" value="Genomic_DNA"/>
</dbReference>
<dbReference type="PANTHER" id="PTHR13800">
    <property type="entry name" value="TRANSIENT RECEPTOR POTENTIAL CATION CHANNEL, SUBFAMILY M, MEMBER 6"/>
    <property type="match status" value="1"/>
</dbReference>
<gene>
    <name evidence="13" type="ORF">HOLleu_28233</name>
</gene>
<feature type="domain" description="TRPM SLOG" evidence="11">
    <location>
        <begin position="103"/>
        <end position="373"/>
    </location>
</feature>
<organism evidence="13 14">
    <name type="scientific">Holothuria leucospilota</name>
    <name type="common">Black long sea cucumber</name>
    <name type="synonym">Mertensiothuria leucospilota</name>
    <dbReference type="NCBI Taxonomy" id="206669"/>
    <lineage>
        <taxon>Eukaryota</taxon>
        <taxon>Metazoa</taxon>
        <taxon>Echinodermata</taxon>
        <taxon>Eleutherozoa</taxon>
        <taxon>Echinozoa</taxon>
        <taxon>Holothuroidea</taxon>
        <taxon>Aspidochirotacea</taxon>
        <taxon>Aspidochirotida</taxon>
        <taxon>Holothuriidae</taxon>
        <taxon>Holothuria</taxon>
    </lineage>
</organism>
<evidence type="ECO:0000256" key="5">
    <source>
        <dbReference type="ARBA" id="ARBA00023065"/>
    </source>
</evidence>
<feature type="transmembrane region" description="Helical" evidence="9">
    <location>
        <begin position="916"/>
        <end position="934"/>
    </location>
</feature>
<evidence type="ECO:0000313" key="14">
    <source>
        <dbReference type="Proteomes" id="UP001152320"/>
    </source>
</evidence>
<accession>A0A9Q1H1U4</accession>
<dbReference type="Pfam" id="PF18139">
    <property type="entry name" value="LSDAT_euk"/>
    <property type="match status" value="1"/>
</dbReference>
<dbReference type="GO" id="GO:0005261">
    <property type="term" value="F:monoatomic cation channel activity"/>
    <property type="evidence" value="ECO:0007669"/>
    <property type="project" value="TreeGrafter"/>
</dbReference>
<dbReference type="InterPro" id="IPR057366">
    <property type="entry name" value="TRPM-like"/>
</dbReference>
<dbReference type="PANTHER" id="PTHR13800:SF1">
    <property type="entry name" value="TRANSIENT RECEPTOR POTENTIAL CATION CHANNEL TRPM"/>
    <property type="match status" value="1"/>
</dbReference>
<dbReference type="Pfam" id="PF00520">
    <property type="entry name" value="Ion_trans"/>
    <property type="match status" value="1"/>
</dbReference>
<dbReference type="OrthoDB" id="310870at2759"/>
<evidence type="ECO:0000256" key="2">
    <source>
        <dbReference type="ARBA" id="ARBA00022448"/>
    </source>
</evidence>
<keyword evidence="3 9" id="KW-0812">Transmembrane</keyword>
<dbReference type="InterPro" id="IPR005821">
    <property type="entry name" value="Ion_trans_dom"/>
</dbReference>
<name>A0A9Q1H1U4_HOLLE</name>
<feature type="domain" description="TRPM-like" evidence="12">
    <location>
        <begin position="430"/>
        <end position="696"/>
    </location>
</feature>
<reference evidence="13" key="1">
    <citation type="submission" date="2021-10" db="EMBL/GenBank/DDBJ databases">
        <title>Tropical sea cucumber genome reveals ecological adaptation and Cuvierian tubules defense mechanism.</title>
        <authorList>
            <person name="Chen T."/>
        </authorList>
    </citation>
    <scope>NUCLEOTIDE SEQUENCE</scope>
    <source>
        <strain evidence="13">Nanhai2018</strain>
        <tissue evidence="13">Muscle</tissue>
    </source>
</reference>
<keyword evidence="6 9" id="KW-0472">Membrane</keyword>
<sequence>MSGKKKLTVKFSRAFSVYDEQSRRKEDSDWIQETFLRRECVRFVTSREREAWCKCGRNRDDHISGTKDATEDEEWTPETHTLTATTNAYGEVEFPGAFHTTRAKYLRLSHDTDVEDILQVLTDVWNLRLPKLLVEVTGGTKDFSLHPELVRQFRKSIVRVAVTTGAWILTGGTNTGVMKHVGEALRDHSRRSRNKITALGVVSWGTVENRESLEDDSLTSSSNRAKTYRLTSTGESEGASLDPNHTHFILVDNGTVNKYGVELPLRSRLEKLISHQSLYPGSEQCVPIVCLVLEGGINTISVVLQNVSQDPPIPIVVVAGSGRAADLITFAVTDISSNGSLSNEAEEALMKRIVAVFPQYPEKHEDLSRDILEIAYRKHLITIYRADSAENEDIDHAILLALLKASNLQYASQLKLALIWNRVDIAKDAIFTGDKKWEVKDLEASMELALLKNRVDFVKLLLEHVCIYGFLTVARLERLYNSNDEETFSTFSLFVRKIFPEEAKNGAQTKLSLYQVGIVMEKIIGNGFKSTYTLRQREETDKSFGICTCCKGKSEAGQSGSLMNETYLEHAGCADHGRIASPLTDLFIWAVLTCKYEMAQLLWQRGVEALAKAIVAFRLFTSMSCIAREKYNSEAADSLQEQSEFYRLKSIDLLSQSFEDNQQYTRLLLCAELKNWSSMTCLSMAARFHHIGFIAHPAVQFLLNDQWYGILTCCSGLKSFLVWMCSCSATQSEEDTSSTIMNNAYSYSTRRGVSRRWSYFNAADTRKSRRERNGSAHQSISSINWRRQSLVAPGTLTGVMNFSLFEKIYMVATAPVVKFWLNALCFFTFLCLFSIVLMTKMQKEISILEWVVVATVVALASEELRQVITAGESENLTFMKKLKRWGSDKWNLLDLAGVIFFFAGFTARVLQDGTPVVGRLFYALDIIFWYLRVLDILSVKKFMGPYVNMVGRMMWDTVTFTVLLFVFVTAYGVASRAVLHPNMELDAGSLKEIISFPYWQIYGELFMDEILPDCNDATTHNLGNHCKIAYGFVLTIMAVYLLIANVLLLNLLIAIFNNTFSKVIENANEIWKYHRYELIIEYSERPFLPPPLTLLIHVAMVMRWLVYACCKVGKKENAMKVILDDDGIELLRIFEDECMENYLRQQTLQEQASLPGIVQRTSERMDMNLAQLEQLQIYEADTRRRMKLLAEHVHHLATVLSEVKDTLKGDADSSTNPSTRNRNISGNESLTGNYDSLPLRGTKTRKISNVIGFGKSK</sequence>
<feature type="domain" description="Ion transport" evidence="10">
    <location>
        <begin position="825"/>
        <end position="1066"/>
    </location>
</feature>
<dbReference type="GO" id="GO:0030001">
    <property type="term" value="P:metal ion transport"/>
    <property type="evidence" value="ECO:0007669"/>
    <property type="project" value="TreeGrafter"/>
</dbReference>
<dbReference type="Pfam" id="PF25508">
    <property type="entry name" value="TRPM2"/>
    <property type="match status" value="1"/>
</dbReference>
<evidence type="ECO:0000256" key="1">
    <source>
        <dbReference type="ARBA" id="ARBA00004141"/>
    </source>
</evidence>
<keyword evidence="13" id="KW-0675">Receptor</keyword>
<protein>
    <submittedName>
        <fullName evidence="13">Transient receptor potential cation channel subfamily M member 3</fullName>
    </submittedName>
</protein>
<evidence type="ECO:0000313" key="13">
    <source>
        <dbReference type="EMBL" id="KAJ8028966.1"/>
    </source>
</evidence>
<keyword evidence="14" id="KW-1185">Reference proteome</keyword>
<dbReference type="InterPro" id="IPR041491">
    <property type="entry name" value="TRPM_SLOG"/>
</dbReference>
<feature type="transmembrane region" description="Helical" evidence="9">
    <location>
        <begin position="1028"/>
        <end position="1056"/>
    </location>
</feature>